<dbReference type="EMBL" id="BGPR01036601">
    <property type="protein sequence ID" value="GBO11878.1"/>
    <property type="molecule type" value="Genomic_DNA"/>
</dbReference>
<evidence type="ECO:0000313" key="9">
    <source>
        <dbReference type="EMBL" id="GBO11878.1"/>
    </source>
</evidence>
<dbReference type="InterPro" id="IPR012337">
    <property type="entry name" value="RNaseH-like_sf"/>
</dbReference>
<keyword evidence="4" id="KW-0540">Nuclease</keyword>
<evidence type="ECO:0000256" key="7">
    <source>
        <dbReference type="ARBA" id="ARBA00022801"/>
    </source>
</evidence>
<sequence>MRLTIAKTRKGLSGRVLKALYKRALERTIAYAAPAWWTGTVNQCNKITSIQRQILLAVTGAFRTTSTAALHVISGIEPIDLILEMESVIYRAKQGEHIPSFLGKDLYQNNIEVFTNHWHHPGSISPPRWSSGNTQAAFAIYTDGSKINNQVGAAFCTFGPDGDGEHLYRLNDHCSVFQAELTALHQALRWKKTNWPGEQCHIFSDSLSSLKAINKLRPKNNLVEEVRNLCDNSTSLHWVKAHIGVAGNEAADRAAKRASEKPDIDIHLGVPERSFRTTLRKLLHAEWQIRWNTDRNGRFTQQLFKEVKPSRCISNTYISQLVTNHGLCPQYLKRFNLKNCNCRCGEDTQDDVPHYVFSCPLTSHLRTSIKRDTRISQILADRRLETEVLQILRYVYHQQDSIFELVD</sequence>
<comment type="similarity">
    <text evidence="2">Belongs to the RNase H family.</text>
</comment>
<evidence type="ECO:0000256" key="5">
    <source>
        <dbReference type="ARBA" id="ARBA00022723"/>
    </source>
</evidence>
<keyword evidence="6" id="KW-0255">Endonuclease</keyword>
<name>A0A4Y2UG96_ARAVE</name>
<dbReference type="GO" id="GO:0003676">
    <property type="term" value="F:nucleic acid binding"/>
    <property type="evidence" value="ECO:0007669"/>
    <property type="project" value="InterPro"/>
</dbReference>
<dbReference type="InterPro" id="IPR002156">
    <property type="entry name" value="RNaseH_domain"/>
</dbReference>
<keyword evidence="7" id="KW-0378">Hydrolase</keyword>
<evidence type="ECO:0000256" key="6">
    <source>
        <dbReference type="ARBA" id="ARBA00022759"/>
    </source>
</evidence>
<comment type="catalytic activity">
    <reaction evidence="1">
        <text>Endonucleolytic cleavage to 5'-phosphomonoester.</text>
        <dbReference type="EC" id="3.1.26.4"/>
    </reaction>
</comment>
<evidence type="ECO:0000259" key="8">
    <source>
        <dbReference type="PROSITE" id="PS50879"/>
    </source>
</evidence>
<evidence type="ECO:0000256" key="1">
    <source>
        <dbReference type="ARBA" id="ARBA00000077"/>
    </source>
</evidence>
<organism evidence="9 10">
    <name type="scientific">Araneus ventricosus</name>
    <name type="common">Orbweaver spider</name>
    <name type="synonym">Epeira ventricosa</name>
    <dbReference type="NCBI Taxonomy" id="182803"/>
    <lineage>
        <taxon>Eukaryota</taxon>
        <taxon>Metazoa</taxon>
        <taxon>Ecdysozoa</taxon>
        <taxon>Arthropoda</taxon>
        <taxon>Chelicerata</taxon>
        <taxon>Arachnida</taxon>
        <taxon>Araneae</taxon>
        <taxon>Araneomorphae</taxon>
        <taxon>Entelegynae</taxon>
        <taxon>Araneoidea</taxon>
        <taxon>Araneidae</taxon>
        <taxon>Araneus</taxon>
    </lineage>
</organism>
<dbReference type="Gene3D" id="3.30.420.10">
    <property type="entry name" value="Ribonuclease H-like superfamily/Ribonuclease H"/>
    <property type="match status" value="1"/>
</dbReference>
<evidence type="ECO:0000256" key="2">
    <source>
        <dbReference type="ARBA" id="ARBA00005300"/>
    </source>
</evidence>
<gene>
    <name evidence="9" type="ORF">AVEN_132837_1</name>
</gene>
<dbReference type="CDD" id="cd09276">
    <property type="entry name" value="Rnase_HI_RT_non_LTR"/>
    <property type="match status" value="1"/>
</dbReference>
<reference evidence="9 10" key="1">
    <citation type="journal article" date="2019" name="Sci. Rep.">
        <title>Orb-weaving spider Araneus ventricosus genome elucidates the spidroin gene catalogue.</title>
        <authorList>
            <person name="Kono N."/>
            <person name="Nakamura H."/>
            <person name="Ohtoshi R."/>
            <person name="Moran D.A.P."/>
            <person name="Shinohara A."/>
            <person name="Yoshida Y."/>
            <person name="Fujiwara M."/>
            <person name="Mori M."/>
            <person name="Tomita M."/>
            <person name="Arakawa K."/>
        </authorList>
    </citation>
    <scope>NUCLEOTIDE SEQUENCE [LARGE SCALE GENOMIC DNA]</scope>
</reference>
<dbReference type="AlphaFoldDB" id="A0A4Y2UG96"/>
<dbReference type="Pfam" id="PF00075">
    <property type="entry name" value="RNase_H"/>
    <property type="match status" value="1"/>
</dbReference>
<dbReference type="EC" id="3.1.26.4" evidence="3"/>
<accession>A0A4Y2UG96</accession>
<dbReference type="GO" id="GO:0004523">
    <property type="term" value="F:RNA-DNA hybrid ribonuclease activity"/>
    <property type="evidence" value="ECO:0007669"/>
    <property type="project" value="UniProtKB-EC"/>
</dbReference>
<dbReference type="GO" id="GO:0046872">
    <property type="term" value="F:metal ion binding"/>
    <property type="evidence" value="ECO:0007669"/>
    <property type="project" value="UniProtKB-KW"/>
</dbReference>
<keyword evidence="5" id="KW-0479">Metal-binding</keyword>
<proteinExistence type="inferred from homology"/>
<dbReference type="InterPro" id="IPR050092">
    <property type="entry name" value="RNase_H"/>
</dbReference>
<keyword evidence="10" id="KW-1185">Reference proteome</keyword>
<protein>
    <recommendedName>
        <fullName evidence="3">ribonuclease H</fullName>
        <ecNumber evidence="3">3.1.26.4</ecNumber>
    </recommendedName>
</protein>
<evidence type="ECO:0000256" key="3">
    <source>
        <dbReference type="ARBA" id="ARBA00012180"/>
    </source>
</evidence>
<dbReference type="OrthoDB" id="411823at2759"/>
<dbReference type="InterPro" id="IPR036397">
    <property type="entry name" value="RNaseH_sf"/>
</dbReference>
<comment type="caution">
    <text evidence="9">The sequence shown here is derived from an EMBL/GenBank/DDBJ whole genome shotgun (WGS) entry which is preliminary data.</text>
</comment>
<evidence type="ECO:0000313" key="10">
    <source>
        <dbReference type="Proteomes" id="UP000499080"/>
    </source>
</evidence>
<dbReference type="PANTHER" id="PTHR10642:SF26">
    <property type="entry name" value="RIBONUCLEASE H1"/>
    <property type="match status" value="1"/>
</dbReference>
<dbReference type="SUPFAM" id="SSF53098">
    <property type="entry name" value="Ribonuclease H-like"/>
    <property type="match status" value="1"/>
</dbReference>
<dbReference type="Proteomes" id="UP000499080">
    <property type="component" value="Unassembled WGS sequence"/>
</dbReference>
<dbReference type="PROSITE" id="PS50879">
    <property type="entry name" value="RNASE_H_1"/>
    <property type="match status" value="1"/>
</dbReference>
<feature type="domain" description="RNase H type-1" evidence="8">
    <location>
        <begin position="134"/>
        <end position="260"/>
    </location>
</feature>
<dbReference type="PANTHER" id="PTHR10642">
    <property type="entry name" value="RIBONUCLEASE H1"/>
    <property type="match status" value="1"/>
</dbReference>
<dbReference type="GO" id="GO:0043137">
    <property type="term" value="P:DNA replication, removal of RNA primer"/>
    <property type="evidence" value="ECO:0007669"/>
    <property type="project" value="TreeGrafter"/>
</dbReference>
<evidence type="ECO:0000256" key="4">
    <source>
        <dbReference type="ARBA" id="ARBA00022722"/>
    </source>
</evidence>